<dbReference type="STRING" id="926559.JoomaDRAFT_2960"/>
<proteinExistence type="predicted"/>
<organism evidence="1 2">
    <name type="scientific">Galbibacter orientalis DSM 19592</name>
    <dbReference type="NCBI Taxonomy" id="926559"/>
    <lineage>
        <taxon>Bacteria</taxon>
        <taxon>Pseudomonadati</taxon>
        <taxon>Bacteroidota</taxon>
        <taxon>Flavobacteriia</taxon>
        <taxon>Flavobacteriales</taxon>
        <taxon>Flavobacteriaceae</taxon>
        <taxon>Galbibacter</taxon>
    </lineage>
</organism>
<name>I3C8H4_9FLAO</name>
<dbReference type="eggNOG" id="ENOG502ZU8Z">
    <property type="taxonomic scope" value="Bacteria"/>
</dbReference>
<dbReference type="AlphaFoldDB" id="I3C8H4"/>
<evidence type="ECO:0000313" key="1">
    <source>
        <dbReference type="EMBL" id="EIJ39917.1"/>
    </source>
</evidence>
<dbReference type="Proteomes" id="UP000004690">
    <property type="component" value="Unassembled WGS sequence"/>
</dbReference>
<reference evidence="1 2" key="1">
    <citation type="submission" date="2012-02" db="EMBL/GenBank/DDBJ databases">
        <title>Improved High-Quality Draft genome of Joostella marina DSM 19592.</title>
        <authorList>
            <consortium name="US DOE Joint Genome Institute (JGI-PGF)"/>
            <person name="Lucas S."/>
            <person name="Copeland A."/>
            <person name="Lapidus A."/>
            <person name="Bruce D."/>
            <person name="Goodwin L."/>
            <person name="Pitluck S."/>
            <person name="Peters L."/>
            <person name="Chertkov O."/>
            <person name="Ovchinnikova G."/>
            <person name="Kyrpides N."/>
            <person name="Mavromatis K."/>
            <person name="Detter J.C."/>
            <person name="Han C."/>
            <person name="Land M."/>
            <person name="Hauser L."/>
            <person name="Markowitz V."/>
            <person name="Cheng J.-F."/>
            <person name="Hugenholtz P."/>
            <person name="Woyke T."/>
            <person name="Wu D."/>
            <person name="Tindall B."/>
            <person name="Brambilla E."/>
            <person name="Klenk H.-P."/>
            <person name="Eisen J.A."/>
        </authorList>
    </citation>
    <scope>NUCLEOTIDE SEQUENCE [LARGE SCALE GENOMIC DNA]</scope>
    <source>
        <strain evidence="1 2">DSM 19592</strain>
    </source>
</reference>
<dbReference type="HOGENOM" id="CLU_2232906_0_0_10"/>
<protein>
    <submittedName>
        <fullName evidence="1">Uncharacterized protein</fullName>
    </submittedName>
</protein>
<keyword evidence="2" id="KW-1185">Reference proteome</keyword>
<dbReference type="EMBL" id="JH651379">
    <property type="protein sequence ID" value="EIJ39917.1"/>
    <property type="molecule type" value="Genomic_DNA"/>
</dbReference>
<sequence length="115" mass="13268">MDCLMKKKHKLVKKLKRGAHSKLNVLHPSQSRKGKFKPSFVYFNGYSDLFTTIDALINVCILVTQKDNNPQPHSKELELDIRKTLELASSLMPFEEGEFLDDAYQMLVKNNTEQL</sequence>
<accession>I3C8H4</accession>
<gene>
    <name evidence="1" type="ORF">JoomaDRAFT_2960</name>
</gene>
<evidence type="ECO:0000313" key="2">
    <source>
        <dbReference type="Proteomes" id="UP000004690"/>
    </source>
</evidence>
<dbReference type="OrthoDB" id="1446962at2"/>